<proteinExistence type="inferred from homology"/>
<dbReference type="Pfam" id="PF08593">
    <property type="entry name" value="Mug135_C"/>
    <property type="match status" value="1"/>
</dbReference>
<dbReference type="InParanoid" id="A0A1X2HGI0"/>
<gene>
    <name evidence="3" type="ORF">BCR43DRAFT_504889</name>
</gene>
<comment type="similarity">
    <text evidence="1">Belongs to the UPF0612 family.</text>
</comment>
<evidence type="ECO:0000313" key="3">
    <source>
        <dbReference type="EMBL" id="ORY98054.1"/>
    </source>
</evidence>
<dbReference type="AlphaFoldDB" id="A0A1X2HGI0"/>
<dbReference type="Proteomes" id="UP000242180">
    <property type="component" value="Unassembled WGS sequence"/>
</dbReference>
<name>A0A1X2HGI0_SYNRA</name>
<feature type="domain" description="Mug135-like C-terminal" evidence="2">
    <location>
        <begin position="9"/>
        <end position="40"/>
    </location>
</feature>
<reference evidence="3 4" key="1">
    <citation type="submission" date="2016-07" db="EMBL/GenBank/DDBJ databases">
        <title>Pervasive Adenine N6-methylation of Active Genes in Fungi.</title>
        <authorList>
            <consortium name="DOE Joint Genome Institute"/>
            <person name="Mondo S.J."/>
            <person name="Dannebaum R.O."/>
            <person name="Kuo R.C."/>
            <person name="Labutti K."/>
            <person name="Haridas S."/>
            <person name="Kuo A."/>
            <person name="Salamov A."/>
            <person name="Ahrendt S.R."/>
            <person name="Lipzen A."/>
            <person name="Sullivan W."/>
            <person name="Andreopoulos W.B."/>
            <person name="Clum A."/>
            <person name="Lindquist E."/>
            <person name="Daum C."/>
            <person name="Ramamoorthy G.K."/>
            <person name="Gryganskyi A."/>
            <person name="Culley D."/>
            <person name="Magnuson J.K."/>
            <person name="James T.Y."/>
            <person name="O'Malley M.A."/>
            <person name="Stajich J.E."/>
            <person name="Spatafora J.W."/>
            <person name="Visel A."/>
            <person name="Grigoriev I.V."/>
        </authorList>
    </citation>
    <scope>NUCLEOTIDE SEQUENCE [LARGE SCALE GENOMIC DNA]</scope>
    <source>
        <strain evidence="3 4">NRRL 2496</strain>
    </source>
</reference>
<evidence type="ECO:0000256" key="1">
    <source>
        <dbReference type="ARBA" id="ARBA00005788"/>
    </source>
</evidence>
<dbReference type="OrthoDB" id="2378832at2759"/>
<protein>
    <recommendedName>
        <fullName evidence="2">Mug135-like C-terminal domain-containing protein</fullName>
    </recommendedName>
</protein>
<dbReference type="EMBL" id="MCGN01000004">
    <property type="protein sequence ID" value="ORY98054.1"/>
    <property type="molecule type" value="Genomic_DNA"/>
</dbReference>
<keyword evidence="4" id="KW-1185">Reference proteome</keyword>
<sequence length="429" mass="49772">MFANSQQDPLSTVEDISNWTRDQLQSYLDKYGIDYNVQKDSDLVSTVKSYRDAVADTAGMFGDKVDSVVSGLKIKLDEQKGMTQNNVNALVSELQHTLRQLELRGELSRDRVQQALDRLHKKAVHQKLVTETQWRDIYNEVSSPFGEQTWYQRVFQARPTDMDASTSLNRWLDSVSERLVETKDMTQDQAATVVDQLRTSVAQSDLSKLGDAHWRKKFQHRLEKQARISHEQSQDIIDAIQNDINAYKIFAMDYAGAAADHTRQWADWAMDTCHNTYNTYLAPYVDTYLRPYLPAAWQTQKDDTLSALRAAAESMSNDWAASSASVESRVTNAAQHWRDSFGQFWRERQQDYYRQLGYSEAQIDWMQTYLGKAFTDQKALTQANIDQTLQNVRHYLQDAQVQSNAQIQHQMDQLKLQLERWKNKLQHYQ</sequence>
<organism evidence="3 4">
    <name type="scientific">Syncephalastrum racemosum</name>
    <name type="common">Filamentous fungus</name>
    <dbReference type="NCBI Taxonomy" id="13706"/>
    <lineage>
        <taxon>Eukaryota</taxon>
        <taxon>Fungi</taxon>
        <taxon>Fungi incertae sedis</taxon>
        <taxon>Mucoromycota</taxon>
        <taxon>Mucoromycotina</taxon>
        <taxon>Mucoromycetes</taxon>
        <taxon>Mucorales</taxon>
        <taxon>Syncephalastraceae</taxon>
        <taxon>Syncephalastrum</taxon>
    </lineage>
</organism>
<evidence type="ECO:0000313" key="4">
    <source>
        <dbReference type="Proteomes" id="UP000242180"/>
    </source>
</evidence>
<evidence type="ECO:0000259" key="2">
    <source>
        <dbReference type="Pfam" id="PF08593"/>
    </source>
</evidence>
<dbReference type="InterPro" id="IPR013902">
    <property type="entry name" value="Mug135-like_C"/>
</dbReference>
<comment type="caution">
    <text evidence="3">The sequence shown here is derived from an EMBL/GenBank/DDBJ whole genome shotgun (WGS) entry which is preliminary data.</text>
</comment>
<accession>A0A1X2HGI0</accession>
<dbReference type="OMA" id="NAYKIFA"/>